<dbReference type="Pfam" id="PF00419">
    <property type="entry name" value="Fimbrial"/>
    <property type="match status" value="1"/>
</dbReference>
<dbReference type="Proteomes" id="UP001057142">
    <property type="component" value="Chromosome"/>
</dbReference>
<dbReference type="GO" id="GO:0007155">
    <property type="term" value="P:cell adhesion"/>
    <property type="evidence" value="ECO:0007669"/>
    <property type="project" value="InterPro"/>
</dbReference>
<evidence type="ECO:0000313" key="2">
    <source>
        <dbReference type="EMBL" id="USB38265.1"/>
    </source>
</evidence>
<dbReference type="EMBL" id="CP097327">
    <property type="protein sequence ID" value="USB38265.1"/>
    <property type="molecule type" value="Genomic_DNA"/>
</dbReference>
<protein>
    <submittedName>
        <fullName evidence="3">Fimbrial protein</fullName>
    </submittedName>
</protein>
<reference evidence="2" key="1">
    <citation type="journal article" date="2022" name="Front. Microbiol.">
        <title>Identification of a novel aminoglycoside O-nucleotidyltransferase AadA33 in Providencia vermicola.</title>
        <authorList>
            <person name="Feng C."/>
            <person name="Gao M."/>
            <person name="Jiang W."/>
            <person name="Shi W."/>
            <person name="Li A."/>
            <person name="Liu S."/>
            <person name="Zhang L."/>
            <person name="Zhang X."/>
            <person name="Li Q."/>
            <person name="Lin H."/>
            <person name="Lu J."/>
            <person name="Li K."/>
            <person name="Zhang H."/>
            <person name="Hu Y."/>
            <person name="Bao Q."/>
            <person name="Lin X."/>
        </authorList>
    </citation>
    <scope>NUCLEOTIDE SEQUENCE</scope>
    <source>
        <strain evidence="2">P13</strain>
    </source>
</reference>
<dbReference type="GO" id="GO:0009289">
    <property type="term" value="C:pilus"/>
    <property type="evidence" value="ECO:0007669"/>
    <property type="project" value="InterPro"/>
</dbReference>
<keyword evidence="4" id="KW-1185">Reference proteome</keyword>
<dbReference type="SUPFAM" id="SSF49401">
    <property type="entry name" value="Bacterial adhesins"/>
    <property type="match status" value="1"/>
</dbReference>
<dbReference type="RefSeq" id="WP_163860584.1">
    <property type="nucleotide sequence ID" value="NZ_CAXOLV010000021.1"/>
</dbReference>
<evidence type="ECO:0000259" key="1">
    <source>
        <dbReference type="Pfam" id="PF00419"/>
    </source>
</evidence>
<dbReference type="EMBL" id="CP116222">
    <property type="protein sequence ID" value="WFC07200.1"/>
    <property type="molecule type" value="Genomic_DNA"/>
</dbReference>
<accession>A0AAX3S1V7</accession>
<dbReference type="InterPro" id="IPR000259">
    <property type="entry name" value="Adhesion_dom_fimbrial"/>
</dbReference>
<reference evidence="3" key="2">
    <citation type="submission" date="2023-01" db="EMBL/GenBank/DDBJ databases">
        <title>The prevalence of carbapenem-resistant bacteria in aquaculture in China and the genetic diversity of carbapenem-resistant genes.</title>
        <authorList>
            <person name="Wen R."/>
        </authorList>
    </citation>
    <scope>NUCLEOTIDE SEQUENCE</scope>
    <source>
        <strain evidence="3">PVA41-chromosome</strain>
    </source>
</reference>
<sequence length="193" mass="20836">MFITDKFTKSLISVGSTLLFAMLTFGYTIQSVQAVEMKVIGKVIKGTCVVDVDSMEVKFNQPIFIPEVKEDINDKTFLKPFSLKYNCSGFDLSTGTAPYLMKITASTGTSIDTSNKIYPTTNNTKAAFVLKKCDDSKANCNIVDINGGGVVPFQVTENASLESHFEVSVVQLGASKPTPGELVAAVDITLLQP</sequence>
<feature type="domain" description="Fimbrial-type adhesion" evidence="1">
    <location>
        <begin position="41"/>
        <end position="189"/>
    </location>
</feature>
<evidence type="ECO:0000313" key="4">
    <source>
        <dbReference type="Proteomes" id="UP001057142"/>
    </source>
</evidence>
<organism evidence="3 5">
    <name type="scientific">Providencia vermicola</name>
    <dbReference type="NCBI Taxonomy" id="333965"/>
    <lineage>
        <taxon>Bacteria</taxon>
        <taxon>Pseudomonadati</taxon>
        <taxon>Pseudomonadota</taxon>
        <taxon>Gammaproteobacteria</taxon>
        <taxon>Enterobacterales</taxon>
        <taxon>Morganellaceae</taxon>
        <taxon>Providencia</taxon>
    </lineage>
</organism>
<dbReference type="Proteomes" id="UP001222403">
    <property type="component" value="Chromosome"/>
</dbReference>
<dbReference type="InterPro" id="IPR036937">
    <property type="entry name" value="Adhesion_dom_fimbrial_sf"/>
</dbReference>
<name>A0AAX3S1V7_9GAMM</name>
<dbReference type="Gene3D" id="2.60.40.1090">
    <property type="entry name" value="Fimbrial-type adhesion domain"/>
    <property type="match status" value="1"/>
</dbReference>
<dbReference type="InterPro" id="IPR008966">
    <property type="entry name" value="Adhesion_dom_sf"/>
</dbReference>
<evidence type="ECO:0000313" key="3">
    <source>
        <dbReference type="EMBL" id="WFC07200.1"/>
    </source>
</evidence>
<evidence type="ECO:0000313" key="5">
    <source>
        <dbReference type="Proteomes" id="UP001222403"/>
    </source>
</evidence>
<dbReference type="AlphaFoldDB" id="A0AAX3S1V7"/>
<gene>
    <name evidence="2" type="ORF">M5J11_07255</name>
    <name evidence="3" type="ORF">PG365_02085</name>
</gene>
<proteinExistence type="predicted"/>